<dbReference type="SUPFAM" id="SSF53056">
    <property type="entry name" value="beta-carbonic anhydrase, cab"/>
    <property type="match status" value="1"/>
</dbReference>
<dbReference type="Pfam" id="PF20393">
    <property type="entry name" value="Pro_CA_2"/>
    <property type="match status" value="1"/>
</dbReference>
<gene>
    <name evidence="1" type="ORF">A2406_00840</name>
</gene>
<evidence type="ECO:0000313" key="1">
    <source>
        <dbReference type="EMBL" id="OGY93444.1"/>
    </source>
</evidence>
<dbReference type="EMBL" id="MHKQ01000022">
    <property type="protein sequence ID" value="OGY93444.1"/>
    <property type="molecule type" value="Genomic_DNA"/>
</dbReference>
<dbReference type="GO" id="GO:0004089">
    <property type="term" value="F:carbonate dehydratase activity"/>
    <property type="evidence" value="ECO:0007669"/>
    <property type="project" value="InterPro"/>
</dbReference>
<organism evidence="1 2">
    <name type="scientific">Candidatus Komeilibacteria bacterium RIFOXYC1_FULL_37_11</name>
    <dbReference type="NCBI Taxonomy" id="1798555"/>
    <lineage>
        <taxon>Bacteria</taxon>
        <taxon>Candidatus Komeiliibacteriota</taxon>
    </lineage>
</organism>
<accession>A0A1G2BW91</accession>
<protein>
    <recommendedName>
        <fullName evidence="3">Carbonic anhydrase</fullName>
    </recommendedName>
</protein>
<evidence type="ECO:0000313" key="2">
    <source>
        <dbReference type="Proteomes" id="UP000177626"/>
    </source>
</evidence>
<name>A0A1G2BW91_9BACT</name>
<dbReference type="Proteomes" id="UP000177626">
    <property type="component" value="Unassembled WGS sequence"/>
</dbReference>
<dbReference type="InterPro" id="IPR046871">
    <property type="entry name" value="Pro_CA_2"/>
</dbReference>
<proteinExistence type="predicted"/>
<comment type="caution">
    <text evidence="1">The sequence shown here is derived from an EMBL/GenBank/DDBJ whole genome shotgun (WGS) entry which is preliminary data.</text>
</comment>
<dbReference type="InterPro" id="IPR036874">
    <property type="entry name" value="Carbonic_anhydrase_sf"/>
</dbReference>
<dbReference type="GO" id="GO:0008270">
    <property type="term" value="F:zinc ion binding"/>
    <property type="evidence" value="ECO:0007669"/>
    <property type="project" value="InterPro"/>
</dbReference>
<evidence type="ECO:0008006" key="3">
    <source>
        <dbReference type="Google" id="ProtNLM"/>
    </source>
</evidence>
<sequence length="151" mass="17177">MNNIFTIPNDKLDMHECPLVVIKCIDFRFRQTDQEFVERCLGFDNFDLFAWPGAAKDVLKNNGFKTSFIEYVVAVSRGLHKVKKLLLLWHWDCGAYGGSKAFSSAEEEKAAYLKDISIVKDMLSKELPGDLEIIMAYSKIGPQGLEYCVVE</sequence>
<dbReference type="AlphaFoldDB" id="A0A1G2BW91"/>
<reference evidence="1 2" key="1">
    <citation type="journal article" date="2016" name="Nat. Commun.">
        <title>Thousands of microbial genomes shed light on interconnected biogeochemical processes in an aquifer system.</title>
        <authorList>
            <person name="Anantharaman K."/>
            <person name="Brown C.T."/>
            <person name="Hug L.A."/>
            <person name="Sharon I."/>
            <person name="Castelle C.J."/>
            <person name="Probst A.J."/>
            <person name="Thomas B.C."/>
            <person name="Singh A."/>
            <person name="Wilkins M.J."/>
            <person name="Karaoz U."/>
            <person name="Brodie E.L."/>
            <person name="Williams K.H."/>
            <person name="Hubbard S.S."/>
            <person name="Banfield J.F."/>
        </authorList>
    </citation>
    <scope>NUCLEOTIDE SEQUENCE [LARGE SCALE GENOMIC DNA]</scope>
</reference>